<reference evidence="2" key="1">
    <citation type="submission" date="2016-10" db="EMBL/GenBank/DDBJ databases">
        <authorList>
            <person name="Varghese N."/>
            <person name="Submissions S."/>
        </authorList>
    </citation>
    <scope>NUCLEOTIDE SEQUENCE [LARGE SCALE GENOMIC DNA]</scope>
    <source>
        <strain evidence="2">Nm76</strain>
    </source>
</reference>
<dbReference type="EMBL" id="FODO01000009">
    <property type="protein sequence ID" value="SEO38595.1"/>
    <property type="molecule type" value="Genomic_DNA"/>
</dbReference>
<keyword evidence="2" id="KW-1185">Reference proteome</keyword>
<evidence type="ECO:0000313" key="1">
    <source>
        <dbReference type="EMBL" id="SEO38595.1"/>
    </source>
</evidence>
<dbReference type="Proteomes" id="UP000198814">
    <property type="component" value="Unassembled WGS sequence"/>
</dbReference>
<sequence length="68" mass="7666">MERTSCKLLSSPYKVAKVHTLQRNLTVHAVFHRQPGMGAAALEFALLTFLIKGMIEECKKYQTISELS</sequence>
<proteinExistence type="predicted"/>
<gene>
    <name evidence="1" type="ORF">SAMN05216333_10915</name>
</gene>
<protein>
    <submittedName>
        <fullName evidence="1">Uncharacterized protein</fullName>
    </submittedName>
</protein>
<dbReference type="STRING" id="42354.SAMN05216333_10915"/>
<dbReference type="OrthoDB" id="9888177at2"/>
<dbReference type="RefSeq" id="WP_090318399.1">
    <property type="nucleotide sequence ID" value="NZ_FNOE01000010.1"/>
</dbReference>
<dbReference type="AlphaFoldDB" id="A0A1H8P9K5"/>
<organism evidence="1 2">
    <name type="scientific">Nitrosomonas oligotropha</name>
    <dbReference type="NCBI Taxonomy" id="42354"/>
    <lineage>
        <taxon>Bacteria</taxon>
        <taxon>Pseudomonadati</taxon>
        <taxon>Pseudomonadota</taxon>
        <taxon>Betaproteobacteria</taxon>
        <taxon>Nitrosomonadales</taxon>
        <taxon>Nitrosomonadaceae</taxon>
        <taxon>Nitrosomonas</taxon>
    </lineage>
</organism>
<accession>A0A1H8P9K5</accession>
<evidence type="ECO:0000313" key="2">
    <source>
        <dbReference type="Proteomes" id="UP000198814"/>
    </source>
</evidence>
<name>A0A1H8P9K5_9PROT</name>